<dbReference type="GO" id="GO:0005634">
    <property type="term" value="C:nucleus"/>
    <property type="evidence" value="ECO:0007669"/>
    <property type="project" value="UniProtKB-SubCell"/>
</dbReference>
<dbReference type="EMBL" id="CM035415">
    <property type="protein sequence ID" value="KAH7427670.1"/>
    <property type="molecule type" value="Genomic_DNA"/>
</dbReference>
<feature type="compositionally biased region" description="Gly residues" evidence="3">
    <location>
        <begin position="442"/>
        <end position="455"/>
    </location>
</feature>
<evidence type="ECO:0000259" key="4">
    <source>
        <dbReference type="PROSITE" id="PS50102"/>
    </source>
</evidence>
<sequence length="710" mass="77178">MSYAEIGDEELDYGEGEVGDGAATGVSLGAPADEEELAQDDEYEELYDDVNIGYLEAPVGIIEDVYAAVEVGTIEERTDVMTSAFSADLDTKMMGQAQLEATLAPTAQKPSEFPTEVAKRGKIEPKEEIQDESSLSVVWSKQEPISRPELDIVLSGANDAQERRMDISMLSSAKQQVTVYNNGMRQSSVPASERSSPFQTKVDLPSGDSDKLLVSSSATAHIQSSDFTGSGLATGPVRKVKTEAINGAGAGDDRSYDMNIGTTAGLSRSIQREVTPMADSFSRPPAASERSVQQQQYHGDGGGGGGGGMLFVGDLNWWTTDAELEAALLEYGRVKNLKFYEERVSGKSKGYCQVEFYDHASAVACKQGMNGRQFHGRPCIVALGNAKSIQQMGLQQERKAQAQFQAQQEQTNSRRSSTTGGTRGGPYQDRDSGRGYGRSRSQGGGGKSGQGGRGRGSYMSKGMGGGGTGGPYGQGHPGPMGGHQSAMMIHQGMMGQSYDPTYGSMGARGSAAYGGYMMPGSHFPGMVPPFPGMGPGGLPGVAPHVNPAFFGRPAGMALMPGSSMEGPHQGMWGDAALGGWGGEEHDRRARDENYVEDGSLMDYNYSTEIGPEKSRQGGVWEKENGGFSERHRRDDRDGEWERDSYKEHEGDLYRDHRDRDRFRERDDDWDRERTGKSRSKSRFIEDEDDPRQRFREGDYGRKRRMTEREL</sequence>
<proteinExistence type="inferred from homology"/>
<dbReference type="InterPro" id="IPR012677">
    <property type="entry name" value="Nucleotide-bd_a/b_plait_sf"/>
</dbReference>
<dbReference type="GO" id="GO:0006397">
    <property type="term" value="P:mRNA processing"/>
    <property type="evidence" value="ECO:0007669"/>
    <property type="project" value="UniProtKB-KW"/>
</dbReference>
<gene>
    <name evidence="5" type="ORF">KP509_10G054500</name>
</gene>
<dbReference type="SMART" id="SM00360">
    <property type="entry name" value="RRM"/>
    <property type="match status" value="1"/>
</dbReference>
<keyword evidence="2" id="KW-0694">RNA-binding</keyword>
<name>A0A8T2TZG6_CERRI</name>
<accession>A0A8T2TZG6</accession>
<dbReference type="EMBL" id="CM035415">
    <property type="protein sequence ID" value="KAH7427668.1"/>
    <property type="molecule type" value="Genomic_DNA"/>
</dbReference>
<feature type="region of interest" description="Disordered" evidence="3">
    <location>
        <begin position="605"/>
        <end position="710"/>
    </location>
</feature>
<dbReference type="PROSITE" id="PS50102">
    <property type="entry name" value="RRM"/>
    <property type="match status" value="1"/>
</dbReference>
<dbReference type="OrthoDB" id="439808at2759"/>
<feature type="region of interest" description="Disordered" evidence="3">
    <location>
        <begin position="1"/>
        <end position="34"/>
    </location>
</feature>
<evidence type="ECO:0000256" key="1">
    <source>
        <dbReference type="ARBA" id="ARBA00006265"/>
    </source>
</evidence>
<feature type="compositionally biased region" description="Basic and acidic residues" evidence="3">
    <location>
        <begin position="610"/>
        <end position="675"/>
    </location>
</feature>
<evidence type="ECO:0000256" key="3">
    <source>
        <dbReference type="SAM" id="MobiDB-lite"/>
    </source>
</evidence>
<dbReference type="InterPro" id="IPR035979">
    <property type="entry name" value="RBD_domain_sf"/>
</dbReference>
<feature type="compositionally biased region" description="Gly residues" evidence="3">
    <location>
        <begin position="462"/>
        <end position="481"/>
    </location>
</feature>
<evidence type="ECO:0000313" key="5">
    <source>
        <dbReference type="EMBL" id="KAH7427670.1"/>
    </source>
</evidence>
<reference evidence="5" key="1">
    <citation type="submission" date="2021-08" db="EMBL/GenBank/DDBJ databases">
        <title>WGS assembly of Ceratopteris richardii.</title>
        <authorList>
            <person name="Marchant D.B."/>
            <person name="Chen G."/>
            <person name="Jenkins J."/>
            <person name="Shu S."/>
            <person name="Leebens-Mack J."/>
            <person name="Grimwood J."/>
            <person name="Schmutz J."/>
            <person name="Soltis P."/>
            <person name="Soltis D."/>
            <person name="Chen Z.-H."/>
        </authorList>
    </citation>
    <scope>NUCLEOTIDE SEQUENCE</scope>
    <source>
        <strain evidence="5">Whitten #5841</strain>
        <tissue evidence="5">Leaf</tissue>
    </source>
</reference>
<feature type="domain" description="RRM" evidence="4">
    <location>
        <begin position="308"/>
        <end position="386"/>
    </location>
</feature>
<dbReference type="InterPro" id="IPR000504">
    <property type="entry name" value="RRM_dom"/>
</dbReference>
<dbReference type="Gene3D" id="3.30.70.330">
    <property type="match status" value="1"/>
</dbReference>
<dbReference type="InterPro" id="IPR034772">
    <property type="entry name" value="CPSF6/7"/>
</dbReference>
<dbReference type="AlphaFoldDB" id="A0A8T2TZG6"/>
<feature type="compositionally biased region" description="Polar residues" evidence="3">
    <location>
        <begin position="185"/>
        <end position="199"/>
    </location>
</feature>
<feature type="compositionally biased region" description="Acidic residues" evidence="3">
    <location>
        <begin position="1"/>
        <end position="18"/>
    </location>
</feature>
<dbReference type="GO" id="GO:0003723">
    <property type="term" value="F:RNA binding"/>
    <property type="evidence" value="ECO:0007669"/>
    <property type="project" value="UniProtKB-UniRule"/>
</dbReference>
<dbReference type="CDD" id="cd12372">
    <property type="entry name" value="RRM_CFIm68_CFIm59"/>
    <property type="match status" value="1"/>
</dbReference>
<dbReference type="Pfam" id="PF00076">
    <property type="entry name" value="RRM_1"/>
    <property type="match status" value="1"/>
</dbReference>
<dbReference type="SUPFAM" id="SSF54928">
    <property type="entry name" value="RNA-binding domain, RBD"/>
    <property type="match status" value="1"/>
</dbReference>
<evidence type="ECO:0000256" key="2">
    <source>
        <dbReference type="PROSITE-ProRule" id="PRU00176"/>
    </source>
</evidence>
<dbReference type="EMBL" id="CM035415">
    <property type="protein sequence ID" value="KAH7427669.1"/>
    <property type="molecule type" value="Genomic_DNA"/>
</dbReference>
<feature type="compositionally biased region" description="Basic and acidic residues" evidence="3">
    <location>
        <begin position="690"/>
        <end position="710"/>
    </location>
</feature>
<comment type="similarity">
    <text evidence="1">Belongs to the RRM CPSF6/7 family.</text>
</comment>
<dbReference type="Proteomes" id="UP000825935">
    <property type="component" value="Chromosome 10"/>
</dbReference>
<evidence type="ECO:0000313" key="6">
    <source>
        <dbReference type="Proteomes" id="UP000825935"/>
    </source>
</evidence>
<feature type="compositionally biased region" description="Low complexity" evidence="3">
    <location>
        <begin position="401"/>
        <end position="420"/>
    </location>
</feature>
<organism evidence="5 6">
    <name type="scientific">Ceratopteris richardii</name>
    <name type="common">Triangle waterfern</name>
    <dbReference type="NCBI Taxonomy" id="49495"/>
    <lineage>
        <taxon>Eukaryota</taxon>
        <taxon>Viridiplantae</taxon>
        <taxon>Streptophyta</taxon>
        <taxon>Embryophyta</taxon>
        <taxon>Tracheophyta</taxon>
        <taxon>Polypodiopsida</taxon>
        <taxon>Polypodiidae</taxon>
        <taxon>Polypodiales</taxon>
        <taxon>Pteridineae</taxon>
        <taxon>Pteridaceae</taxon>
        <taxon>Parkerioideae</taxon>
        <taxon>Ceratopteris</taxon>
    </lineage>
</organism>
<dbReference type="PANTHER" id="PTHR23204">
    <property type="entry name" value="CLEAVAGE AND POLYADENYLATION SPECIFIC FACTOR"/>
    <property type="match status" value="1"/>
</dbReference>
<feature type="region of interest" description="Disordered" evidence="3">
    <location>
        <begin position="392"/>
        <end position="483"/>
    </location>
</feature>
<keyword evidence="6" id="KW-1185">Reference proteome</keyword>
<comment type="caution">
    <text evidence="5">The sequence shown here is derived from an EMBL/GenBank/DDBJ whole genome shotgun (WGS) entry which is preliminary data.</text>
</comment>
<feature type="region of interest" description="Disordered" evidence="3">
    <location>
        <begin position="185"/>
        <end position="208"/>
    </location>
</feature>
<protein>
    <recommendedName>
        <fullName evidence="4">RRM domain-containing protein</fullName>
    </recommendedName>
</protein>
<feature type="region of interest" description="Disordered" evidence="3">
    <location>
        <begin position="279"/>
        <end position="300"/>
    </location>
</feature>